<dbReference type="EMBL" id="CAXDID020000264">
    <property type="protein sequence ID" value="CAL6066785.1"/>
    <property type="molecule type" value="Genomic_DNA"/>
</dbReference>
<proteinExistence type="predicted"/>
<accession>A0ABP1KPY4</accession>
<feature type="coiled-coil region" evidence="1">
    <location>
        <begin position="421"/>
        <end position="472"/>
    </location>
</feature>
<name>A0ABP1KPY4_9EUKA</name>
<dbReference type="Gene3D" id="2.160.20.110">
    <property type="match status" value="1"/>
</dbReference>
<keyword evidence="1" id="KW-0175">Coiled coil</keyword>
<sequence>MYALLELFEQQSLFQIVLAQKITYQLQYSTFCNNKLGNKNAASYCHKETVIASKVQTGSVVYSSSESNFHSFYTEKTQNLKIDQTYHLAKLQSFALFGLTKGIQIESSQLSVRVPTQMSRSALVCLECDLNVSASDFVFVAQAHNVSGLVLTPRTTLWMRGSLTQFRLEGVFAGGLLLICPKHDIVIIACNTSSYIAAQNLSGSIAAFSLDVIAFKATDSVLCSNAASKFGLDESNVQVISNIKQDCALCREGFYSYGICLSALANSQLLNNKLICNDPFVFDGEECACPQGETVNGSSCVNIVYSVGTVMESLEQVGYQLIALTLYTSQIDNATGIIGIEQSKMKEQIQKLYELNNLTQNNKVNQTHIELSIINNISKLEYELKPMLNALEMQISNNYSQLNQDLQQNTAVLDTRLFNNISDLNASYNQLNQSIVNVEDEYLVLTENIQKLENSTSRLDDIQSQLQAQIQNLQDLPQQITSNYSQSDMNLLSNTTVLDQRIFNNASILNFSVQSLNASFINQKSDQEMIQQQIQNKDQIIADMKVFYQSQIDYMQDIIDHLESQINCTNQVGNLFKNGTCVQQSCSVIGQKRINGLCQCVNLNAIISSGSCVCPKFATVIDSICTCPANAAFIGDSCVCNVIYGQIIQLGTCVCPAGYVINNNECQLVQTINGFDSSFQCSQNIYIGFFDIQTITHQISVNANFSNGYVFNSQTDLNNAFIDISDNIYGITKINPLFQNQSNFVNIKIQIGTNIINSGSILTPSQTLLLNQMNIISKIGCQLTFSKASQLNLLASTSSNVKITNLLVNLSFALQQGNITLINSIVGVLNITRYQILGTYQSTLLVAMIGMNLNVVTANINFVTFQPSIYNVGNSSSYLLSIVQSSTIIINDIAIILGISNNYAALDSSISSQYQFSGVVTLNNKSTFNIQNIVLDSYLKFSTGNVYQSGFLIGYSSAGSETKISNICLQQTVSSSTTLQYTNFGILGYVNGNILLQQAMIILSVQMAFFNSFGIIGCQDRESLYSEVRNVRANINMNIINLLSAGGKIGAIFGAHWSQNGTIHNIRAIGCNISCNIQAGGLIGYQQNSNILTENSTIQQSNFTSQKAVGGILGYQYTNSVFVVNNCSIVRTNFSGIEGQVGGIIGFGQQNSVQFNNLSLSSLKMLGLGQLGGYCGLLSTFNIQISNSSISDTNISATNFTVGGIIGQITPPSNFTMVDSLISQVNLVTTSYYVGGVVGQTQKNVKLVITNSILKSIRFTYQGSDRGTIVGSSGSATFTITKSSAKGIYFNNALQPDCASLTNKWSYLQCT</sequence>
<dbReference type="Proteomes" id="UP001642409">
    <property type="component" value="Unassembled WGS sequence"/>
</dbReference>
<organism evidence="2 3">
    <name type="scientific">Hexamita inflata</name>
    <dbReference type="NCBI Taxonomy" id="28002"/>
    <lineage>
        <taxon>Eukaryota</taxon>
        <taxon>Metamonada</taxon>
        <taxon>Diplomonadida</taxon>
        <taxon>Hexamitidae</taxon>
        <taxon>Hexamitinae</taxon>
        <taxon>Hexamita</taxon>
    </lineage>
</organism>
<protein>
    <submittedName>
        <fullName evidence="2">Carboxypeptidase_regulatory-like domain-containing protein</fullName>
    </submittedName>
</protein>
<evidence type="ECO:0000256" key="1">
    <source>
        <dbReference type="SAM" id="Coils"/>
    </source>
</evidence>
<evidence type="ECO:0000313" key="3">
    <source>
        <dbReference type="Proteomes" id="UP001642409"/>
    </source>
</evidence>
<dbReference type="PROSITE" id="PS00923">
    <property type="entry name" value="ASP_GLU_RACEMASE_1"/>
    <property type="match status" value="1"/>
</dbReference>
<keyword evidence="3" id="KW-1185">Reference proteome</keyword>
<reference evidence="2 3" key="1">
    <citation type="submission" date="2024-07" db="EMBL/GenBank/DDBJ databases">
        <authorList>
            <person name="Akdeniz Z."/>
        </authorList>
    </citation>
    <scope>NUCLEOTIDE SEQUENCE [LARGE SCALE GENOMIC DNA]</scope>
</reference>
<gene>
    <name evidence="2" type="ORF">HINF_LOCUS52696</name>
</gene>
<dbReference type="InterPro" id="IPR018187">
    <property type="entry name" value="Asp/Glu_racemase_AS_1"/>
</dbReference>
<evidence type="ECO:0000313" key="2">
    <source>
        <dbReference type="EMBL" id="CAL6066785.1"/>
    </source>
</evidence>
<comment type="caution">
    <text evidence="2">The sequence shown here is derived from an EMBL/GenBank/DDBJ whole genome shotgun (WGS) entry which is preliminary data.</text>
</comment>